<organism evidence="2 3">
    <name type="scientific">Pararge aegeria aegeria</name>
    <dbReference type="NCBI Taxonomy" id="348720"/>
    <lineage>
        <taxon>Eukaryota</taxon>
        <taxon>Metazoa</taxon>
        <taxon>Ecdysozoa</taxon>
        <taxon>Arthropoda</taxon>
        <taxon>Hexapoda</taxon>
        <taxon>Insecta</taxon>
        <taxon>Pterygota</taxon>
        <taxon>Neoptera</taxon>
        <taxon>Endopterygota</taxon>
        <taxon>Lepidoptera</taxon>
        <taxon>Glossata</taxon>
        <taxon>Ditrysia</taxon>
        <taxon>Papilionoidea</taxon>
        <taxon>Nymphalidae</taxon>
        <taxon>Satyrinae</taxon>
        <taxon>Satyrini</taxon>
        <taxon>Parargina</taxon>
        <taxon>Pararge</taxon>
    </lineage>
</organism>
<reference evidence="2" key="1">
    <citation type="submission" date="2022-03" db="EMBL/GenBank/DDBJ databases">
        <authorList>
            <person name="Lindestad O."/>
        </authorList>
    </citation>
    <scope>NUCLEOTIDE SEQUENCE</scope>
</reference>
<evidence type="ECO:0000313" key="3">
    <source>
        <dbReference type="Proteomes" id="UP000838756"/>
    </source>
</evidence>
<accession>A0A8S4QKP0</accession>
<name>A0A8S4QKP0_9NEOP</name>
<dbReference type="AlphaFoldDB" id="A0A8S4QKP0"/>
<dbReference type="EMBL" id="CAKXAJ010006297">
    <property type="protein sequence ID" value="CAH2209571.1"/>
    <property type="molecule type" value="Genomic_DNA"/>
</dbReference>
<feature type="region of interest" description="Disordered" evidence="1">
    <location>
        <begin position="76"/>
        <end position="96"/>
    </location>
</feature>
<protein>
    <submittedName>
        <fullName evidence="2">Jg18826 protein</fullName>
    </submittedName>
</protein>
<sequence length="96" mass="10375">MGRAHSSEKGWTLGSQDAGMAAPNCKHWDTLYGWSIEHWWQNEQPPARATASATLTAVAESSNPVTRSVTVFVGRTTSATPSNAIRRRSASTSAWS</sequence>
<evidence type="ECO:0000256" key="1">
    <source>
        <dbReference type="SAM" id="MobiDB-lite"/>
    </source>
</evidence>
<feature type="region of interest" description="Disordered" evidence="1">
    <location>
        <begin position="1"/>
        <end position="20"/>
    </location>
</feature>
<keyword evidence="3" id="KW-1185">Reference proteome</keyword>
<gene>
    <name evidence="2" type="primary">jg18826</name>
    <name evidence="2" type="ORF">PAEG_LOCUS1969</name>
</gene>
<comment type="caution">
    <text evidence="2">The sequence shown here is derived from an EMBL/GenBank/DDBJ whole genome shotgun (WGS) entry which is preliminary data.</text>
</comment>
<evidence type="ECO:0000313" key="2">
    <source>
        <dbReference type="EMBL" id="CAH2209571.1"/>
    </source>
</evidence>
<proteinExistence type="predicted"/>
<dbReference type="Proteomes" id="UP000838756">
    <property type="component" value="Unassembled WGS sequence"/>
</dbReference>